<dbReference type="PANTHER" id="PTHR43080:SF2">
    <property type="entry name" value="CBS DOMAIN-CONTAINING PROTEIN"/>
    <property type="match status" value="1"/>
</dbReference>
<dbReference type="PROSITE" id="PS51371">
    <property type="entry name" value="CBS"/>
    <property type="match status" value="2"/>
</dbReference>
<name>A0A521DXL7_9BACT</name>
<dbReference type="SMART" id="SM00116">
    <property type="entry name" value="CBS"/>
    <property type="match status" value="2"/>
</dbReference>
<proteinExistence type="predicted"/>
<dbReference type="Gene3D" id="3.10.580.10">
    <property type="entry name" value="CBS-domain"/>
    <property type="match status" value="1"/>
</dbReference>
<dbReference type="SUPFAM" id="SSF54631">
    <property type="entry name" value="CBS-domain pair"/>
    <property type="match status" value="1"/>
</dbReference>
<dbReference type="InterPro" id="IPR051257">
    <property type="entry name" value="Diverse_CBS-Domain"/>
</dbReference>
<evidence type="ECO:0000313" key="4">
    <source>
        <dbReference type="EMBL" id="SMO75630.1"/>
    </source>
</evidence>
<dbReference type="InterPro" id="IPR044725">
    <property type="entry name" value="CBSX3_CBS_dom"/>
</dbReference>
<keyword evidence="1 2" id="KW-0129">CBS domain</keyword>
<dbReference type="InterPro" id="IPR000644">
    <property type="entry name" value="CBS_dom"/>
</dbReference>
<feature type="domain" description="CBS" evidence="3">
    <location>
        <begin position="75"/>
        <end position="131"/>
    </location>
</feature>
<dbReference type="InterPro" id="IPR046342">
    <property type="entry name" value="CBS_dom_sf"/>
</dbReference>
<dbReference type="RefSeq" id="WP_142454769.1">
    <property type="nucleotide sequence ID" value="NZ_FXTP01000009.1"/>
</dbReference>
<sequence>MQVKELLNQKGSDVYSVAPNETVFIAISKMAELNIGALLVMEHGNLLGIVSERDYRNKVILKGRTSKETEVHEIMTDEVIRVEPTDTLNLCMQLMTEKKIRHLPVVNQGKVVGVISIGDVVKTIIARQKSEIDTLRDYIGGGYPA</sequence>
<dbReference type="CDD" id="cd04623">
    <property type="entry name" value="CBS_pair_bac_euk"/>
    <property type="match status" value="1"/>
</dbReference>
<evidence type="ECO:0000259" key="3">
    <source>
        <dbReference type="PROSITE" id="PS51371"/>
    </source>
</evidence>
<dbReference type="AlphaFoldDB" id="A0A521DXL7"/>
<dbReference type="Pfam" id="PF00571">
    <property type="entry name" value="CBS"/>
    <property type="match status" value="2"/>
</dbReference>
<dbReference type="OrthoDB" id="9802114at2"/>
<dbReference type="EMBL" id="FXTP01000009">
    <property type="protein sequence ID" value="SMO75630.1"/>
    <property type="molecule type" value="Genomic_DNA"/>
</dbReference>
<gene>
    <name evidence="4" type="ORF">SAMN06265219_109136</name>
</gene>
<evidence type="ECO:0000256" key="2">
    <source>
        <dbReference type="PROSITE-ProRule" id="PRU00703"/>
    </source>
</evidence>
<organism evidence="4 5">
    <name type="scientific">Gracilimonas mengyeensis</name>
    <dbReference type="NCBI Taxonomy" id="1302730"/>
    <lineage>
        <taxon>Bacteria</taxon>
        <taxon>Pseudomonadati</taxon>
        <taxon>Balneolota</taxon>
        <taxon>Balneolia</taxon>
        <taxon>Balneolales</taxon>
        <taxon>Balneolaceae</taxon>
        <taxon>Gracilimonas</taxon>
    </lineage>
</organism>
<evidence type="ECO:0000313" key="5">
    <source>
        <dbReference type="Proteomes" id="UP000317557"/>
    </source>
</evidence>
<accession>A0A521DXL7</accession>
<dbReference type="Proteomes" id="UP000317557">
    <property type="component" value="Unassembled WGS sequence"/>
</dbReference>
<dbReference type="PANTHER" id="PTHR43080">
    <property type="entry name" value="CBS DOMAIN-CONTAINING PROTEIN CBSX3, MITOCHONDRIAL"/>
    <property type="match status" value="1"/>
</dbReference>
<feature type="domain" description="CBS" evidence="3">
    <location>
        <begin position="7"/>
        <end position="66"/>
    </location>
</feature>
<keyword evidence="5" id="KW-1185">Reference proteome</keyword>
<reference evidence="4 5" key="1">
    <citation type="submission" date="2017-05" db="EMBL/GenBank/DDBJ databases">
        <authorList>
            <person name="Varghese N."/>
            <person name="Submissions S."/>
        </authorList>
    </citation>
    <scope>NUCLEOTIDE SEQUENCE [LARGE SCALE GENOMIC DNA]</scope>
    <source>
        <strain evidence="4 5">DSM 21985</strain>
    </source>
</reference>
<protein>
    <submittedName>
        <fullName evidence="4">CBS domain-containing protein</fullName>
    </submittedName>
</protein>
<evidence type="ECO:0000256" key="1">
    <source>
        <dbReference type="ARBA" id="ARBA00023122"/>
    </source>
</evidence>